<dbReference type="AlphaFoldDB" id="A0A022PFJ0"/>
<protein>
    <submittedName>
        <fullName evidence="1">Uncharacterized protein</fullName>
    </submittedName>
</protein>
<dbReference type="EMBL" id="JFGV01000051">
    <property type="protein sequence ID" value="EYU14304.1"/>
    <property type="molecule type" value="Genomic_DNA"/>
</dbReference>
<gene>
    <name evidence="1" type="ORF">BA1DRAFT_03157</name>
</gene>
<organism evidence="1 2">
    <name type="scientific">Photorhabdus aegyptia</name>
    <dbReference type="NCBI Taxonomy" id="2805098"/>
    <lineage>
        <taxon>Bacteria</taxon>
        <taxon>Pseudomonadati</taxon>
        <taxon>Pseudomonadota</taxon>
        <taxon>Gammaproteobacteria</taxon>
        <taxon>Enterobacterales</taxon>
        <taxon>Morganellaceae</taxon>
        <taxon>Photorhabdus</taxon>
    </lineage>
</organism>
<accession>A0A022PFJ0</accession>
<dbReference type="Proteomes" id="UP000023464">
    <property type="component" value="Unassembled WGS sequence"/>
</dbReference>
<evidence type="ECO:0000313" key="1">
    <source>
        <dbReference type="EMBL" id="EYU14304.1"/>
    </source>
</evidence>
<reference evidence="1 2" key="1">
    <citation type="submission" date="2014-03" db="EMBL/GenBank/DDBJ databases">
        <title>Draft Genome of Photorhabdus luminescens BA1, an Egyptian Isolate.</title>
        <authorList>
            <person name="Ghazal S."/>
            <person name="Hurst S.G.IV."/>
            <person name="Morris K."/>
            <person name="Thomas K."/>
            <person name="Tisa L.S."/>
        </authorList>
    </citation>
    <scope>NUCLEOTIDE SEQUENCE [LARGE SCALE GENOMIC DNA]</scope>
    <source>
        <strain evidence="1 2">BA1</strain>
    </source>
</reference>
<sequence>MLPNVESTYVTLGAATERLAAGIYMAGDYSTYF</sequence>
<evidence type="ECO:0000313" key="2">
    <source>
        <dbReference type="Proteomes" id="UP000023464"/>
    </source>
</evidence>
<proteinExistence type="predicted"/>
<comment type="caution">
    <text evidence="1">The sequence shown here is derived from an EMBL/GenBank/DDBJ whole genome shotgun (WGS) entry which is preliminary data.</text>
</comment>
<keyword evidence="2" id="KW-1185">Reference proteome</keyword>
<name>A0A022PFJ0_9GAMM</name>